<evidence type="ECO:0000313" key="3">
    <source>
        <dbReference type="Proteomes" id="UP001595816"/>
    </source>
</evidence>
<evidence type="ECO:0000259" key="1">
    <source>
        <dbReference type="Pfam" id="PF00535"/>
    </source>
</evidence>
<keyword evidence="3" id="KW-1185">Reference proteome</keyword>
<dbReference type="Gene3D" id="3.90.550.10">
    <property type="entry name" value="Spore Coat Polysaccharide Biosynthesis Protein SpsA, Chain A"/>
    <property type="match status" value="1"/>
</dbReference>
<dbReference type="SUPFAM" id="SSF53448">
    <property type="entry name" value="Nucleotide-diphospho-sugar transferases"/>
    <property type="match status" value="1"/>
</dbReference>
<evidence type="ECO:0000313" key="2">
    <source>
        <dbReference type="EMBL" id="MFC4131422.1"/>
    </source>
</evidence>
<sequence length="781" mass="86000">MTPRLSVVVPYYNVADYIAECLDSLRRQTFGDFEVILVDDGSLDATGLIAEDYCRTDPRFRLVVQENQGLGPARNTGVRYSEGEYLTFVDSDDLVPRHAFEVMVQSLDETGSSFAAAGARRFDDYGSWGSWLHGKIFAANRPATHVVEYYQAAIDRMVWNKVFRRSFWDEFGYEFPAIRYEDYPVTLKAYLDAVTVDIVAQPNYYWRERTTNDSITQRRAEFANLCDRIRSADLVLDLVEELPAYLRDTVHMHLAQVDMVTLVDAFGELSDEDCVRLARVAQRFAERIDKGPAARSSYLGRVQHQALRTGDIEMLRAVAEIRRDGTLNAVRAERSQMPWRRHELVPPNRGGQAKSLFRIPGRAPYAASTTVTDLDWETDAGGETDLVVRGTAEIRHLQIDATSKLRMVLEANGVEVPLPVERFPAYDSHGDRNLVGYSVRVPHSTLAGIPARNEPATLRATISQGHVKRTTVLRNVGPGNPSMPPGAWINGGSWLQPLPAADNRLLLRHITDPARLTSAALQDGCIFLEGALPPESDVLQLIRTWARTELTDCEVVPGDTEDRFTARVPVSELLPEDDPDDPVTGRTVWRLETATPGNPVLALGLTHAVSQVFDGRLVQISRAADNCVIVTDGPVRPIADEIGLAEDVGLVTVSGQSWAALDFPLVWRRVGDGTGDDDVTCSVGAVPGGLAEADAVAEADFADVGVRWTALTDVERLVAASPQPLHSSATIWQLVALPATGRPYAVQPDAFLAADASITLAVGEHQLTLRPHADRVTVEVR</sequence>
<reference evidence="3" key="1">
    <citation type="journal article" date="2019" name="Int. J. Syst. Evol. Microbiol.">
        <title>The Global Catalogue of Microorganisms (GCM) 10K type strain sequencing project: providing services to taxonomists for standard genome sequencing and annotation.</title>
        <authorList>
            <consortium name="The Broad Institute Genomics Platform"/>
            <consortium name="The Broad Institute Genome Sequencing Center for Infectious Disease"/>
            <person name="Wu L."/>
            <person name="Ma J."/>
        </authorList>
    </citation>
    <scope>NUCLEOTIDE SEQUENCE [LARGE SCALE GENOMIC DNA]</scope>
    <source>
        <strain evidence="3">CGMCC 4.7289</strain>
    </source>
</reference>
<protein>
    <submittedName>
        <fullName evidence="2">Glycosyltransferase family 2 protein</fullName>
    </submittedName>
</protein>
<organism evidence="2 3">
    <name type="scientific">Hamadaea flava</name>
    <dbReference type="NCBI Taxonomy" id="1742688"/>
    <lineage>
        <taxon>Bacteria</taxon>
        <taxon>Bacillati</taxon>
        <taxon>Actinomycetota</taxon>
        <taxon>Actinomycetes</taxon>
        <taxon>Micromonosporales</taxon>
        <taxon>Micromonosporaceae</taxon>
        <taxon>Hamadaea</taxon>
    </lineage>
</organism>
<name>A0ABV8LKB6_9ACTN</name>
<gene>
    <name evidence="2" type="ORF">ACFOZ4_12485</name>
</gene>
<dbReference type="PANTHER" id="PTHR22916">
    <property type="entry name" value="GLYCOSYLTRANSFERASE"/>
    <property type="match status" value="1"/>
</dbReference>
<dbReference type="InterPro" id="IPR029044">
    <property type="entry name" value="Nucleotide-diphossugar_trans"/>
</dbReference>
<feature type="domain" description="Glycosyltransferase 2-like" evidence="1">
    <location>
        <begin position="6"/>
        <end position="165"/>
    </location>
</feature>
<dbReference type="EMBL" id="JBHSAY010000006">
    <property type="protein sequence ID" value="MFC4131422.1"/>
    <property type="molecule type" value="Genomic_DNA"/>
</dbReference>
<dbReference type="CDD" id="cd00761">
    <property type="entry name" value="Glyco_tranf_GTA_type"/>
    <property type="match status" value="1"/>
</dbReference>
<dbReference type="RefSeq" id="WP_253754940.1">
    <property type="nucleotide sequence ID" value="NZ_JAMZDZ010000001.1"/>
</dbReference>
<dbReference type="InterPro" id="IPR001173">
    <property type="entry name" value="Glyco_trans_2-like"/>
</dbReference>
<dbReference type="PANTHER" id="PTHR22916:SF3">
    <property type="entry name" value="UDP-GLCNAC:BETAGAL BETA-1,3-N-ACETYLGLUCOSAMINYLTRANSFERASE-LIKE PROTEIN 1"/>
    <property type="match status" value="1"/>
</dbReference>
<proteinExistence type="predicted"/>
<dbReference type="Pfam" id="PF00535">
    <property type="entry name" value="Glycos_transf_2"/>
    <property type="match status" value="1"/>
</dbReference>
<dbReference type="Proteomes" id="UP001595816">
    <property type="component" value="Unassembled WGS sequence"/>
</dbReference>
<comment type="caution">
    <text evidence="2">The sequence shown here is derived from an EMBL/GenBank/DDBJ whole genome shotgun (WGS) entry which is preliminary data.</text>
</comment>
<accession>A0ABV8LKB6</accession>